<dbReference type="SUPFAM" id="SSF58038">
    <property type="entry name" value="SNARE fusion complex"/>
    <property type="match status" value="1"/>
</dbReference>
<comment type="caution">
    <text evidence="13">The sequence shown here is derived from an EMBL/GenBank/DDBJ whole genome shotgun (WGS) entry which is preliminary data.</text>
</comment>
<comment type="subcellular location">
    <subcellularLocation>
        <location evidence="8">Endomembrane system</location>
        <topology evidence="8">Single-pass type IV membrane protein</topology>
    </subcellularLocation>
</comment>
<dbReference type="CDD" id="cd15843">
    <property type="entry name" value="R-SNARE"/>
    <property type="match status" value="1"/>
</dbReference>
<keyword evidence="3 10" id="KW-0812">Transmembrane</keyword>
<dbReference type="PROSITE" id="PS50892">
    <property type="entry name" value="V_SNARE"/>
    <property type="match status" value="1"/>
</dbReference>
<organism evidence="13 14">
    <name type="scientific">Polyrhizophydium stewartii</name>
    <dbReference type="NCBI Taxonomy" id="2732419"/>
    <lineage>
        <taxon>Eukaryota</taxon>
        <taxon>Fungi</taxon>
        <taxon>Fungi incertae sedis</taxon>
        <taxon>Chytridiomycota</taxon>
        <taxon>Chytridiomycota incertae sedis</taxon>
        <taxon>Chytridiomycetes</taxon>
        <taxon>Rhizophydiales</taxon>
        <taxon>Rhizophydiales incertae sedis</taxon>
        <taxon>Polyrhizophydium</taxon>
    </lineage>
</organism>
<keyword evidence="14" id="KW-1185">Reference proteome</keyword>
<dbReference type="InterPro" id="IPR011012">
    <property type="entry name" value="Longin-like_dom_sf"/>
</dbReference>
<comment type="similarity">
    <text evidence="1">Belongs to the synaptobrevin family.</text>
</comment>
<evidence type="ECO:0000256" key="5">
    <source>
        <dbReference type="ARBA" id="ARBA00022989"/>
    </source>
</evidence>
<evidence type="ECO:0000313" key="14">
    <source>
        <dbReference type="Proteomes" id="UP001527925"/>
    </source>
</evidence>
<dbReference type="Proteomes" id="UP001527925">
    <property type="component" value="Unassembled WGS sequence"/>
</dbReference>
<dbReference type="SMART" id="SM01270">
    <property type="entry name" value="Longin"/>
    <property type="match status" value="1"/>
</dbReference>
<keyword evidence="5 10" id="KW-1133">Transmembrane helix</keyword>
<evidence type="ECO:0000256" key="6">
    <source>
        <dbReference type="ARBA" id="ARBA00023136"/>
    </source>
</evidence>
<feature type="domain" description="Longin" evidence="11">
    <location>
        <begin position="7"/>
        <end position="134"/>
    </location>
</feature>
<evidence type="ECO:0000256" key="4">
    <source>
        <dbReference type="ARBA" id="ARBA00022927"/>
    </source>
</evidence>
<keyword evidence="4" id="KW-0653">Protein transport</keyword>
<evidence type="ECO:0000256" key="1">
    <source>
        <dbReference type="ARBA" id="ARBA00008025"/>
    </source>
</evidence>
<accession>A0ABR4NLB4</accession>
<dbReference type="PANTHER" id="PTHR21136:SF168">
    <property type="entry name" value="VESICLE-ASSOCIATED MEMBRANE PROTEIN 9"/>
    <property type="match status" value="1"/>
</dbReference>
<keyword evidence="2" id="KW-0813">Transport</keyword>
<dbReference type="PANTHER" id="PTHR21136">
    <property type="entry name" value="SNARE PROTEINS"/>
    <property type="match status" value="1"/>
</dbReference>
<protein>
    <recommendedName>
        <fullName evidence="7">Synaptobrevin homolog YKT6</fullName>
    </recommendedName>
</protein>
<dbReference type="Gene3D" id="3.30.450.50">
    <property type="entry name" value="Longin domain"/>
    <property type="match status" value="1"/>
</dbReference>
<evidence type="ECO:0000256" key="8">
    <source>
        <dbReference type="ARBA" id="ARBA00046280"/>
    </source>
</evidence>
<evidence type="ECO:0000256" key="2">
    <source>
        <dbReference type="ARBA" id="ARBA00022448"/>
    </source>
</evidence>
<dbReference type="InterPro" id="IPR010908">
    <property type="entry name" value="Longin_dom"/>
</dbReference>
<dbReference type="EMBL" id="JADGIZ020000001">
    <property type="protein sequence ID" value="KAL2920265.1"/>
    <property type="molecule type" value="Genomic_DNA"/>
</dbReference>
<dbReference type="Gene3D" id="1.20.5.110">
    <property type="match status" value="1"/>
</dbReference>
<sequence length="236" mass="25580">MPLVYALVARGTLVLAEHAITTGNFTTITQHLLAKIPSGSGAGVGAGVGGDTTAGDTAAAGTTGDTRVSYSYDAYMFHCLGRAGVTYLCLADEAFGRRVPFAFLEDLARRFQGTYGERAKTAITYGLQEFAPTMAQMMESYSSGSGDRFAGLQNEIDQVRGIMVNNIEKVLERGERIDLLVDKTEALSQASFAFKKRSTALRRAMWWKNTRLMILLVVVMLCLILIGVEASSCTFF</sequence>
<gene>
    <name evidence="13" type="ORF">HK105_200335</name>
</gene>
<reference evidence="13 14" key="1">
    <citation type="submission" date="2023-09" db="EMBL/GenBank/DDBJ databases">
        <title>Pangenome analysis of Batrachochytrium dendrobatidis and related Chytrids.</title>
        <authorList>
            <person name="Yacoub M.N."/>
            <person name="Stajich J.E."/>
            <person name="James T.Y."/>
        </authorList>
    </citation>
    <scope>NUCLEOTIDE SEQUENCE [LARGE SCALE GENOMIC DNA]</scope>
    <source>
        <strain evidence="13 14">JEL0888</strain>
    </source>
</reference>
<feature type="transmembrane region" description="Helical" evidence="10">
    <location>
        <begin position="212"/>
        <end position="230"/>
    </location>
</feature>
<evidence type="ECO:0000256" key="7">
    <source>
        <dbReference type="ARBA" id="ARBA00026133"/>
    </source>
</evidence>
<dbReference type="InterPro" id="IPR051097">
    <property type="entry name" value="Synaptobrevin-like_transport"/>
</dbReference>
<evidence type="ECO:0000259" key="12">
    <source>
        <dbReference type="PROSITE" id="PS50892"/>
    </source>
</evidence>
<evidence type="ECO:0000313" key="13">
    <source>
        <dbReference type="EMBL" id="KAL2920265.1"/>
    </source>
</evidence>
<evidence type="ECO:0000256" key="9">
    <source>
        <dbReference type="PROSITE-ProRule" id="PRU00290"/>
    </source>
</evidence>
<feature type="domain" description="V-SNARE coiled-coil homology" evidence="12">
    <location>
        <begin position="148"/>
        <end position="208"/>
    </location>
</feature>
<evidence type="ECO:0000256" key="10">
    <source>
        <dbReference type="SAM" id="Phobius"/>
    </source>
</evidence>
<dbReference type="InterPro" id="IPR001388">
    <property type="entry name" value="Synaptobrevin-like"/>
</dbReference>
<evidence type="ECO:0000256" key="3">
    <source>
        <dbReference type="ARBA" id="ARBA00022692"/>
    </source>
</evidence>
<proteinExistence type="inferred from homology"/>
<name>A0ABR4NLB4_9FUNG</name>
<dbReference type="PROSITE" id="PS00417">
    <property type="entry name" value="SYNAPTOBREVIN"/>
    <property type="match status" value="1"/>
</dbReference>
<keyword evidence="6 10" id="KW-0472">Membrane</keyword>
<dbReference type="SUPFAM" id="SSF64356">
    <property type="entry name" value="SNARE-like"/>
    <property type="match status" value="1"/>
</dbReference>
<dbReference type="Pfam" id="PF00957">
    <property type="entry name" value="Synaptobrevin"/>
    <property type="match status" value="1"/>
</dbReference>
<dbReference type="PROSITE" id="PS50859">
    <property type="entry name" value="LONGIN"/>
    <property type="match status" value="1"/>
</dbReference>
<keyword evidence="9" id="KW-0175">Coiled coil</keyword>
<dbReference type="Pfam" id="PF13774">
    <property type="entry name" value="Longin"/>
    <property type="match status" value="1"/>
</dbReference>
<dbReference type="InterPro" id="IPR042855">
    <property type="entry name" value="V_SNARE_CC"/>
</dbReference>
<dbReference type="PRINTS" id="PR00219">
    <property type="entry name" value="SYNAPTOBREVN"/>
</dbReference>
<evidence type="ECO:0000259" key="11">
    <source>
        <dbReference type="PROSITE" id="PS50859"/>
    </source>
</evidence>
<dbReference type="CDD" id="cd14824">
    <property type="entry name" value="Longin"/>
    <property type="match status" value="1"/>
</dbReference>